<reference evidence="1" key="1">
    <citation type="submission" date="2022-08" db="EMBL/GenBank/DDBJ databases">
        <title>Genome Sequence of Fusarium decemcellulare.</title>
        <authorList>
            <person name="Buettner E."/>
        </authorList>
    </citation>
    <scope>NUCLEOTIDE SEQUENCE</scope>
    <source>
        <strain evidence="1">Babe19</strain>
    </source>
</reference>
<evidence type="ECO:0000313" key="2">
    <source>
        <dbReference type="Proteomes" id="UP001148629"/>
    </source>
</evidence>
<name>A0ACC1S670_9HYPO</name>
<keyword evidence="2" id="KW-1185">Reference proteome</keyword>
<accession>A0ACC1S670</accession>
<protein>
    <submittedName>
        <fullName evidence="1">Uncharacterized protein</fullName>
    </submittedName>
</protein>
<proteinExistence type="predicted"/>
<dbReference type="Proteomes" id="UP001148629">
    <property type="component" value="Unassembled WGS sequence"/>
</dbReference>
<comment type="caution">
    <text evidence="1">The sequence shown here is derived from an EMBL/GenBank/DDBJ whole genome shotgun (WGS) entry which is preliminary data.</text>
</comment>
<sequence length="591" mass="63473">MVSPALSLGLFALIEATCPVHASSILFSSGTIVTYNHDVNDLNVIRNGSLLVDHDRITAIWPAEEAPPVAIPPDTEMIDVSGKILTPGFIDTHRHGWQTLFKTMMSNISLVEYFGRFSEFAAAGRLDAEQVYISQLAGLYEGLNAGTTTSLDHAHHTWSDNTAWAGLNASIDSGARVFWAYAFHEVANYTISQQIVNFRDIVESSAVKDTPVSIGIAFDSFNPTTADPVSVAGVFGLARDHDVAVITTHTVGGPYGFENSPVHLHALDMLNTSIPVVFSHATYMTHESAMLLRSTNQHISITPETEIGMGIGHPHSALIMDQASLGVDTHAYASTDLVTQARLWLQSTRAKINDQILQNWEIPASSPMSVAQAFLLATRNGGLALRRPDLGVLSVGAKSLYETAQEGDVEGVEGLGSIQDDSNNGGNLQTCMIMATERGSDGALCSKATDDHAKRLQSTAITHPAALEFQKRQDDEAGSLLAFYHLGLKLSGHSGLVHGGISAVLLDECMGRASFPRLDGKIAVTANLTLNYKSPIPVDSIILVRADVTEVQGRKAWVQGVIENAEDGQVLVEATGLYIEPKWAASLSKLL</sequence>
<gene>
    <name evidence="1" type="ORF">NM208_g8359</name>
</gene>
<dbReference type="EMBL" id="JANRMS010000943">
    <property type="protein sequence ID" value="KAJ3532618.1"/>
    <property type="molecule type" value="Genomic_DNA"/>
</dbReference>
<organism evidence="1 2">
    <name type="scientific">Fusarium decemcellulare</name>
    <dbReference type="NCBI Taxonomy" id="57161"/>
    <lineage>
        <taxon>Eukaryota</taxon>
        <taxon>Fungi</taxon>
        <taxon>Dikarya</taxon>
        <taxon>Ascomycota</taxon>
        <taxon>Pezizomycotina</taxon>
        <taxon>Sordariomycetes</taxon>
        <taxon>Hypocreomycetidae</taxon>
        <taxon>Hypocreales</taxon>
        <taxon>Nectriaceae</taxon>
        <taxon>Fusarium</taxon>
        <taxon>Fusarium decemcellulare species complex</taxon>
    </lineage>
</organism>
<evidence type="ECO:0000313" key="1">
    <source>
        <dbReference type="EMBL" id="KAJ3532618.1"/>
    </source>
</evidence>